<organism evidence="2 3">
    <name type="scientific">Aspergillus bertholletiae</name>
    <dbReference type="NCBI Taxonomy" id="1226010"/>
    <lineage>
        <taxon>Eukaryota</taxon>
        <taxon>Fungi</taxon>
        <taxon>Dikarya</taxon>
        <taxon>Ascomycota</taxon>
        <taxon>Pezizomycotina</taxon>
        <taxon>Eurotiomycetes</taxon>
        <taxon>Eurotiomycetidae</taxon>
        <taxon>Eurotiales</taxon>
        <taxon>Aspergillaceae</taxon>
        <taxon>Aspergillus</taxon>
        <taxon>Aspergillus subgen. Circumdati</taxon>
    </lineage>
</organism>
<dbReference type="EMBL" id="ML736155">
    <property type="protein sequence ID" value="KAE8383461.1"/>
    <property type="molecule type" value="Genomic_DNA"/>
</dbReference>
<gene>
    <name evidence="2" type="ORF">BDV26DRAFT_139747</name>
</gene>
<protein>
    <recommendedName>
        <fullName evidence="1">Azaphilone pigments biosynthesis cluster protein L N-terminal domain-containing protein</fullName>
    </recommendedName>
</protein>
<evidence type="ECO:0000259" key="1">
    <source>
        <dbReference type="Pfam" id="PF17111"/>
    </source>
</evidence>
<dbReference type="Proteomes" id="UP000326198">
    <property type="component" value="Unassembled WGS sequence"/>
</dbReference>
<evidence type="ECO:0000313" key="3">
    <source>
        <dbReference type="Proteomes" id="UP000326198"/>
    </source>
</evidence>
<dbReference type="InterPro" id="IPR031348">
    <property type="entry name" value="PigL_N"/>
</dbReference>
<evidence type="ECO:0000313" key="2">
    <source>
        <dbReference type="EMBL" id="KAE8383461.1"/>
    </source>
</evidence>
<dbReference type="Pfam" id="PF17111">
    <property type="entry name" value="PigL_N"/>
    <property type="match status" value="1"/>
</dbReference>
<sequence>MQICKFLYRPFYRSQGFNTFTSRTTKVTESVLEEYKDLIQNTQCDLENHLCYIRTILESSSFKGSPSPEINAADLQRMEDEKQSTQRGLDFCQQFLDFMNQARSNVLGDFEHASREFHQPHTTPPSQSTLINAEGFNSAHKEFMSWKIKLYQYLSEINRQSPAQKVDFSPLHRNPTSDSQTFQDEVRGFEDLLTFCKQAGKEANKQRTNYYEDIDVGDNTRLAVVNTLNDLISAKNIKSGNGSCVVLGQMSNDTVQNVFSCRAQSNAHNIE</sequence>
<proteinExistence type="predicted"/>
<feature type="domain" description="Azaphilone pigments biosynthesis cluster protein L N-terminal" evidence="1">
    <location>
        <begin position="20"/>
        <end position="93"/>
    </location>
</feature>
<reference evidence="2 3" key="1">
    <citation type="submission" date="2019-04" db="EMBL/GenBank/DDBJ databases">
        <title>Friends and foes A comparative genomics studyof 23 Aspergillus species from section Flavi.</title>
        <authorList>
            <consortium name="DOE Joint Genome Institute"/>
            <person name="Kjaerbolling I."/>
            <person name="Vesth T."/>
            <person name="Frisvad J.C."/>
            <person name="Nybo J.L."/>
            <person name="Theobald S."/>
            <person name="Kildgaard S."/>
            <person name="Isbrandt T."/>
            <person name="Kuo A."/>
            <person name="Sato A."/>
            <person name="Lyhne E.K."/>
            <person name="Kogle M.E."/>
            <person name="Wiebenga A."/>
            <person name="Kun R.S."/>
            <person name="Lubbers R.J."/>
            <person name="Makela M.R."/>
            <person name="Barry K."/>
            <person name="Chovatia M."/>
            <person name="Clum A."/>
            <person name="Daum C."/>
            <person name="Haridas S."/>
            <person name="He G."/>
            <person name="LaButti K."/>
            <person name="Lipzen A."/>
            <person name="Mondo S."/>
            <person name="Riley R."/>
            <person name="Salamov A."/>
            <person name="Simmons B.A."/>
            <person name="Magnuson J.K."/>
            <person name="Henrissat B."/>
            <person name="Mortensen U.H."/>
            <person name="Larsen T.O."/>
            <person name="Devries R.P."/>
            <person name="Grigoriev I.V."/>
            <person name="Machida M."/>
            <person name="Baker S.E."/>
            <person name="Andersen M.R."/>
        </authorList>
    </citation>
    <scope>NUCLEOTIDE SEQUENCE [LARGE SCALE GENOMIC DNA]</scope>
    <source>
        <strain evidence="2 3">IBT 29228</strain>
    </source>
</reference>
<dbReference type="OrthoDB" id="5068804at2759"/>
<accession>A0A5N7BNQ0</accession>
<keyword evidence="3" id="KW-1185">Reference proteome</keyword>
<dbReference type="AlphaFoldDB" id="A0A5N7BNQ0"/>
<name>A0A5N7BNQ0_9EURO</name>